<comment type="similarity">
    <text evidence="1">Belongs to the leucine-binding protein family.</text>
</comment>
<dbReference type="SUPFAM" id="SSF53822">
    <property type="entry name" value="Periplasmic binding protein-like I"/>
    <property type="match status" value="1"/>
</dbReference>
<keyword evidence="2 4" id="KW-0732">Signal</keyword>
<evidence type="ECO:0000256" key="3">
    <source>
        <dbReference type="ARBA" id="ARBA00022970"/>
    </source>
</evidence>
<dbReference type="AlphaFoldDB" id="A0A838XWN5"/>
<organism evidence="6 7">
    <name type="scientific">Stappia taiwanensis</name>
    <dbReference type="NCBI Taxonomy" id="992267"/>
    <lineage>
        <taxon>Bacteria</taxon>
        <taxon>Pseudomonadati</taxon>
        <taxon>Pseudomonadota</taxon>
        <taxon>Alphaproteobacteria</taxon>
        <taxon>Hyphomicrobiales</taxon>
        <taxon>Stappiaceae</taxon>
        <taxon>Stappia</taxon>
    </lineage>
</organism>
<reference evidence="6 7" key="2">
    <citation type="submission" date="2020-08" db="EMBL/GenBank/DDBJ databases">
        <title>Stappia taiwanensis sp. nov., isolated from a coastal thermal spring.</title>
        <authorList>
            <person name="Kampfer P."/>
        </authorList>
    </citation>
    <scope>NUCLEOTIDE SEQUENCE [LARGE SCALE GENOMIC DNA]</scope>
    <source>
        <strain evidence="6 7">DSM 23284</strain>
    </source>
</reference>
<name>A0A838XWN5_9HYPH</name>
<evidence type="ECO:0000256" key="4">
    <source>
        <dbReference type="SAM" id="SignalP"/>
    </source>
</evidence>
<dbReference type="EMBL" id="JACEON010000005">
    <property type="protein sequence ID" value="MBA4611454.1"/>
    <property type="molecule type" value="Genomic_DNA"/>
</dbReference>
<evidence type="ECO:0000256" key="2">
    <source>
        <dbReference type="ARBA" id="ARBA00022729"/>
    </source>
</evidence>
<gene>
    <name evidence="6" type="ORF">H1W37_07325</name>
</gene>
<dbReference type="InterPro" id="IPR028082">
    <property type="entry name" value="Peripla_BP_I"/>
</dbReference>
<feature type="chain" id="PRO_5032308761" evidence="4">
    <location>
        <begin position="33"/>
        <end position="421"/>
    </location>
</feature>
<dbReference type="PANTHER" id="PTHR30483">
    <property type="entry name" value="LEUCINE-SPECIFIC-BINDING PROTEIN"/>
    <property type="match status" value="1"/>
</dbReference>
<dbReference type="InterPro" id="IPR051010">
    <property type="entry name" value="BCAA_transport"/>
</dbReference>
<dbReference type="Gene3D" id="3.40.50.2300">
    <property type="match status" value="2"/>
</dbReference>
<feature type="domain" description="Leucine-binding protein" evidence="5">
    <location>
        <begin position="34"/>
        <end position="380"/>
    </location>
</feature>
<dbReference type="CDD" id="cd06329">
    <property type="entry name" value="PBP1_SBP-like"/>
    <property type="match status" value="1"/>
</dbReference>
<accession>A0A838XWN5</accession>
<feature type="signal peptide" evidence="4">
    <location>
        <begin position="1"/>
        <end position="32"/>
    </location>
</feature>
<protein>
    <submittedName>
        <fullName evidence="6">Branched-chain amino acid ABC transporter substrate-binding protein</fullName>
    </submittedName>
</protein>
<dbReference type="GO" id="GO:0006865">
    <property type="term" value="P:amino acid transport"/>
    <property type="evidence" value="ECO:0007669"/>
    <property type="project" value="UniProtKB-KW"/>
</dbReference>
<evidence type="ECO:0000259" key="5">
    <source>
        <dbReference type="Pfam" id="PF13458"/>
    </source>
</evidence>
<dbReference type="Proteomes" id="UP000559404">
    <property type="component" value="Unassembled WGS sequence"/>
</dbReference>
<keyword evidence="3" id="KW-0029">Amino-acid transport</keyword>
<keyword evidence="3" id="KW-0813">Transport</keyword>
<dbReference type="RefSeq" id="WP_181759649.1">
    <property type="nucleotide sequence ID" value="NZ_BMCR01000006.1"/>
</dbReference>
<evidence type="ECO:0000256" key="1">
    <source>
        <dbReference type="ARBA" id="ARBA00010062"/>
    </source>
</evidence>
<keyword evidence="7" id="KW-1185">Reference proteome</keyword>
<reference evidence="6 7" key="1">
    <citation type="submission" date="2020-07" db="EMBL/GenBank/DDBJ databases">
        <authorList>
            <person name="Li M."/>
        </authorList>
    </citation>
    <scope>NUCLEOTIDE SEQUENCE [LARGE SCALE GENOMIC DNA]</scope>
    <source>
        <strain evidence="6 7">DSM 23284</strain>
    </source>
</reference>
<proteinExistence type="inferred from homology"/>
<evidence type="ECO:0000313" key="7">
    <source>
        <dbReference type="Proteomes" id="UP000559404"/>
    </source>
</evidence>
<evidence type="ECO:0000313" key="6">
    <source>
        <dbReference type="EMBL" id="MBA4611454.1"/>
    </source>
</evidence>
<dbReference type="Pfam" id="PF13458">
    <property type="entry name" value="Peripla_BP_6"/>
    <property type="match status" value="1"/>
</dbReference>
<dbReference type="InterPro" id="IPR028081">
    <property type="entry name" value="Leu-bd"/>
</dbReference>
<comment type="caution">
    <text evidence="6">The sequence shown here is derived from an EMBL/GenBank/DDBJ whole genome shotgun (WGS) entry which is preliminary data.</text>
</comment>
<dbReference type="PANTHER" id="PTHR30483:SF37">
    <property type="entry name" value="ABC TRANSPORTER SUBSTRATE-BINDING PROTEIN"/>
    <property type="match status" value="1"/>
</dbReference>
<sequence>MKHSVFWAALAVSGLAVGGLAMSGLAVGAAQAESIRIGHIDPFSGTFSNVGVVNGKHVQFGADLVNEAGGVLGGKTFEVVRFDNKASAQETVIAFQEALDQGIRIITQATSSGIALALADAVNKHNRRNPDDPVLYLNYGSADPSLTRDKCNFYMFRFEAHSGMKQAGLTDLIAADKDIKKVYIIGQDYGHGHEVSRYTKEMLAEKRPDIEIVGDEFHPFGKVKDFTPYVAKIKAAGADAVVTGNFGADLTLLIKAANSAGLDAKFFTQYSGTFGTPTAIGAAGVGRVYDAAPWHPDVPVEQDNAAAGQLVSGFQEKYGEDLYYVQILVQMQMLAEAIEAAGSTDPKAVAGALSGAAFDGPTGKMTMRASDHQLFHPLFMSVFTGEGITNDAEGTGLGWKTVLTVNGDQLSDDSTCEVKRP</sequence>